<gene>
    <name evidence="3" type="ORF">CWM47_21850</name>
</gene>
<name>A0A2K8Z302_9BACT</name>
<keyword evidence="1" id="KW-0732">Signal</keyword>
<dbReference type="KEGG" id="spir:CWM47_21850"/>
<dbReference type="AlphaFoldDB" id="A0A2K8Z302"/>
<dbReference type="PANTHER" id="PTHR34406:SF1">
    <property type="entry name" value="PROTEIN YCEI"/>
    <property type="match status" value="1"/>
</dbReference>
<evidence type="ECO:0000313" key="4">
    <source>
        <dbReference type="Proteomes" id="UP000232883"/>
    </source>
</evidence>
<feature type="domain" description="Lipid/polyisoprenoid-binding YceI-like" evidence="2">
    <location>
        <begin position="21"/>
        <end position="187"/>
    </location>
</feature>
<feature type="chain" id="PRO_5014817296" evidence="1">
    <location>
        <begin position="20"/>
        <end position="189"/>
    </location>
</feature>
<reference evidence="3 4" key="1">
    <citation type="submission" date="2017-11" db="EMBL/GenBank/DDBJ databases">
        <title>Taxonomic description and genome sequences of Spirosoma HA7 sp. nov., isolated from pollen microhabitat of Corylus avellana.</title>
        <authorList>
            <person name="Ambika Manirajan B."/>
            <person name="Suarez C."/>
            <person name="Ratering S."/>
            <person name="Geissler-Plaum R."/>
            <person name="Cardinale M."/>
            <person name="Sylvia S."/>
        </authorList>
    </citation>
    <scope>NUCLEOTIDE SEQUENCE [LARGE SCALE GENOMIC DNA]</scope>
    <source>
        <strain evidence="3 4">HA7</strain>
    </source>
</reference>
<dbReference type="OrthoDB" id="9811006at2"/>
<dbReference type="RefSeq" id="WP_100990318.1">
    <property type="nucleotide sequence ID" value="NZ_CP025096.1"/>
</dbReference>
<dbReference type="InterPro" id="IPR036761">
    <property type="entry name" value="TTHA0802/YceI-like_sf"/>
</dbReference>
<dbReference type="Gene3D" id="2.40.128.110">
    <property type="entry name" value="Lipid/polyisoprenoid-binding, YceI-like"/>
    <property type="match status" value="1"/>
</dbReference>
<dbReference type="Pfam" id="PF04264">
    <property type="entry name" value="YceI"/>
    <property type="match status" value="1"/>
</dbReference>
<protein>
    <submittedName>
        <fullName evidence="3">Polyisoprenoid-binding protein</fullName>
    </submittedName>
</protein>
<feature type="signal peptide" evidence="1">
    <location>
        <begin position="1"/>
        <end position="19"/>
    </location>
</feature>
<dbReference type="EMBL" id="CP025096">
    <property type="protein sequence ID" value="AUD04252.1"/>
    <property type="molecule type" value="Genomic_DNA"/>
</dbReference>
<keyword evidence="4" id="KW-1185">Reference proteome</keyword>
<sequence length="189" mass="20671">MKKAVLFFSILLSTASAFAQTWSLDKGHSKIAFTVTHHMISEVDGYFRKFDAKMTATKDDFSDAVFEMTAETASINTENERRDNDLKGENFFDAANKPTMSFKSTSFKKVSNGKYKMDGDLTIKGITKPVTLAVTMVGPEPNPNNKKPAVGIKAVGTINRKDFGLGASMPSALVSEEVELKATGELQKN</sequence>
<accession>A0A2K8Z302</accession>
<dbReference type="Proteomes" id="UP000232883">
    <property type="component" value="Chromosome"/>
</dbReference>
<proteinExistence type="predicted"/>
<organism evidence="3 4">
    <name type="scientific">Spirosoma pollinicola</name>
    <dbReference type="NCBI Taxonomy" id="2057025"/>
    <lineage>
        <taxon>Bacteria</taxon>
        <taxon>Pseudomonadati</taxon>
        <taxon>Bacteroidota</taxon>
        <taxon>Cytophagia</taxon>
        <taxon>Cytophagales</taxon>
        <taxon>Cytophagaceae</taxon>
        <taxon>Spirosoma</taxon>
    </lineage>
</organism>
<dbReference type="InterPro" id="IPR007372">
    <property type="entry name" value="Lipid/polyisoprenoid-bd_YceI"/>
</dbReference>
<dbReference type="SMART" id="SM00867">
    <property type="entry name" value="YceI"/>
    <property type="match status" value="1"/>
</dbReference>
<dbReference type="SUPFAM" id="SSF101874">
    <property type="entry name" value="YceI-like"/>
    <property type="match status" value="1"/>
</dbReference>
<evidence type="ECO:0000313" key="3">
    <source>
        <dbReference type="EMBL" id="AUD04252.1"/>
    </source>
</evidence>
<evidence type="ECO:0000256" key="1">
    <source>
        <dbReference type="SAM" id="SignalP"/>
    </source>
</evidence>
<dbReference type="PANTHER" id="PTHR34406">
    <property type="entry name" value="PROTEIN YCEI"/>
    <property type="match status" value="1"/>
</dbReference>
<evidence type="ECO:0000259" key="2">
    <source>
        <dbReference type="SMART" id="SM00867"/>
    </source>
</evidence>